<proteinExistence type="predicted"/>
<dbReference type="InterPro" id="IPR043502">
    <property type="entry name" value="DNA/RNA_pol_sf"/>
</dbReference>
<dbReference type="SUPFAM" id="SSF56672">
    <property type="entry name" value="DNA/RNA polymerases"/>
    <property type="match status" value="1"/>
</dbReference>
<dbReference type="PaxDb" id="4097-A0A1S4C2A0"/>
<feature type="domain" description="Reverse transcriptase" evidence="2">
    <location>
        <begin position="133"/>
        <end position="228"/>
    </location>
</feature>
<dbReference type="CDD" id="cd01647">
    <property type="entry name" value="RT_LTR"/>
    <property type="match status" value="1"/>
</dbReference>
<dbReference type="OrthoDB" id="1686402at2759"/>
<reference evidence="3" key="1">
    <citation type="submission" date="2025-08" db="UniProtKB">
        <authorList>
            <consortium name="RefSeq"/>
        </authorList>
    </citation>
    <scope>IDENTIFICATION</scope>
</reference>
<dbReference type="Gene3D" id="3.30.70.270">
    <property type="match status" value="1"/>
</dbReference>
<dbReference type="PANTHER" id="PTHR24559">
    <property type="entry name" value="TRANSPOSON TY3-I GAG-POL POLYPROTEIN"/>
    <property type="match status" value="1"/>
</dbReference>
<feature type="region of interest" description="Disordered" evidence="1">
    <location>
        <begin position="49"/>
        <end position="86"/>
    </location>
</feature>
<dbReference type="RefSeq" id="XP_016495174.1">
    <property type="nucleotide sequence ID" value="XM_016639688.1"/>
</dbReference>
<evidence type="ECO:0000256" key="1">
    <source>
        <dbReference type="SAM" id="MobiDB-lite"/>
    </source>
</evidence>
<dbReference type="KEGG" id="nta:107814307"/>
<dbReference type="PANTHER" id="PTHR24559:SF444">
    <property type="entry name" value="REVERSE TRANSCRIPTASE DOMAIN-CONTAINING PROTEIN"/>
    <property type="match status" value="1"/>
</dbReference>
<dbReference type="InterPro" id="IPR043128">
    <property type="entry name" value="Rev_trsase/Diguanyl_cyclase"/>
</dbReference>
<gene>
    <name evidence="3" type="primary">LOC107814307</name>
</gene>
<sequence>MTDFEGSIITEWRDIHNRSKITAEIPEQFKSRAVIVMPATRRHTIVHGLNEEAGEGTSHVPPAPMGQREPRDEVDSQVQDAEEKPPTLQSVPVFSEFPDVFPDELPIIPPKIDIEFAIDVPPDMQPISIPPYRISPSSKYFANINPSSGYHQLRIKEEYVPKTAFRTRYGHYEFHLMSFGLTNTPVAFMDLMNGVFNPFLDIFVIMFIDDILAYSRSEAEHAKHLRVV</sequence>
<dbReference type="SMR" id="A0A1S4C2A0"/>
<evidence type="ECO:0000313" key="3">
    <source>
        <dbReference type="RefSeq" id="XP_016495174.1"/>
    </source>
</evidence>
<dbReference type="STRING" id="4097.A0A1S4C2A0"/>
<dbReference type="InterPro" id="IPR000477">
    <property type="entry name" value="RT_dom"/>
</dbReference>
<evidence type="ECO:0000259" key="2">
    <source>
        <dbReference type="Pfam" id="PF00078"/>
    </source>
</evidence>
<protein>
    <recommendedName>
        <fullName evidence="2">Reverse transcriptase domain-containing protein</fullName>
    </recommendedName>
</protein>
<organism evidence="3">
    <name type="scientific">Nicotiana tabacum</name>
    <name type="common">Common tobacco</name>
    <dbReference type="NCBI Taxonomy" id="4097"/>
    <lineage>
        <taxon>Eukaryota</taxon>
        <taxon>Viridiplantae</taxon>
        <taxon>Streptophyta</taxon>
        <taxon>Embryophyta</taxon>
        <taxon>Tracheophyta</taxon>
        <taxon>Spermatophyta</taxon>
        <taxon>Magnoliopsida</taxon>
        <taxon>eudicotyledons</taxon>
        <taxon>Gunneridae</taxon>
        <taxon>Pentapetalae</taxon>
        <taxon>asterids</taxon>
        <taxon>lamiids</taxon>
        <taxon>Solanales</taxon>
        <taxon>Solanaceae</taxon>
        <taxon>Nicotianoideae</taxon>
        <taxon>Nicotianeae</taxon>
        <taxon>Nicotiana</taxon>
    </lineage>
</organism>
<accession>A0A1S4C2A0</accession>
<name>A0A1S4C2A0_TOBAC</name>
<dbReference type="Pfam" id="PF00078">
    <property type="entry name" value="RVT_1"/>
    <property type="match status" value="1"/>
</dbReference>
<dbReference type="Gene3D" id="3.10.10.10">
    <property type="entry name" value="HIV Type 1 Reverse Transcriptase, subunit A, domain 1"/>
    <property type="match status" value="1"/>
</dbReference>
<dbReference type="AlphaFoldDB" id="A0A1S4C2A0"/>
<dbReference type="InterPro" id="IPR053134">
    <property type="entry name" value="RNA-dir_DNA_polymerase"/>
</dbReference>
<dbReference type="OMA" id="DEEGICI"/>